<evidence type="ECO:0000313" key="3">
    <source>
        <dbReference type="Proteomes" id="UP000775872"/>
    </source>
</evidence>
<reference evidence="2" key="1">
    <citation type="submission" date="2021-10" db="EMBL/GenBank/DDBJ databases">
        <authorList>
            <person name="Piombo E."/>
        </authorList>
    </citation>
    <scope>NUCLEOTIDE SEQUENCE</scope>
</reference>
<gene>
    <name evidence="2" type="ORF">CSOL1703_00000881</name>
</gene>
<dbReference type="Proteomes" id="UP000775872">
    <property type="component" value="Unassembled WGS sequence"/>
</dbReference>
<name>A0A9N9Z4Q8_9HYPO</name>
<comment type="caution">
    <text evidence="2">The sequence shown here is derived from an EMBL/GenBank/DDBJ whole genome shotgun (WGS) entry which is preliminary data.</text>
</comment>
<proteinExistence type="predicted"/>
<feature type="compositionally biased region" description="Basic and acidic residues" evidence="1">
    <location>
        <begin position="994"/>
        <end position="1004"/>
    </location>
</feature>
<organism evidence="2 3">
    <name type="scientific">Clonostachys solani</name>
    <dbReference type="NCBI Taxonomy" id="160281"/>
    <lineage>
        <taxon>Eukaryota</taxon>
        <taxon>Fungi</taxon>
        <taxon>Dikarya</taxon>
        <taxon>Ascomycota</taxon>
        <taxon>Pezizomycotina</taxon>
        <taxon>Sordariomycetes</taxon>
        <taxon>Hypocreomycetidae</taxon>
        <taxon>Hypocreales</taxon>
        <taxon>Bionectriaceae</taxon>
        <taxon>Clonostachys</taxon>
    </lineage>
</organism>
<feature type="compositionally biased region" description="Low complexity" evidence="1">
    <location>
        <begin position="894"/>
        <end position="922"/>
    </location>
</feature>
<evidence type="ECO:0000313" key="2">
    <source>
        <dbReference type="EMBL" id="CAH0048931.1"/>
    </source>
</evidence>
<accession>A0A9N9Z4Q8</accession>
<feature type="region of interest" description="Disordered" evidence="1">
    <location>
        <begin position="1"/>
        <end position="48"/>
    </location>
</feature>
<evidence type="ECO:0000256" key="1">
    <source>
        <dbReference type="SAM" id="MobiDB-lite"/>
    </source>
</evidence>
<sequence>MESRWRSSLEDSGGAASALRRLTQTPRLGLRRPSSTTSSASSIVSHDHTDEQLQNSCVYVFPISPSSFRSSGPASLTPAPFVRSRETSQDDCSFNRFMVWAAVKRNACQRMTPEERRECPLLRCRKRFPDHEMMLQHLYVCDQLVAGEYWCYECAKVERFTDPKCKKCCRQSSSKRKKIMFMAKNFFSSLGHRSRTGSLLDLSLEFEDGHLSYRDSLDDMPTGSSQIELQANEIHEIDSHELPLDTILEHVLLEEDGGQEQCPDGPPPEIALQQPQPTPPPVFAVPNFPSTVRPAELESASTIIGGPGLVHDEATRLPTITPAALINQNHGREFEKPNLQLYTSATELHQYRAQKRRSKNLAPSSSVRSTASTASTNSTSSTGSYDISPMSAWSGAWARHSGLESTLTSPSDEFDPEMPFDIPNKPLGLNETNEDWQGDSTIPTTLLAELPADVPMIDISDASQSLPSSLDSFFTPQLTLDISSTLDLAAELGLKQPDLTHSNLTQTETPAPRVEVPAVRKSHTSANSLVSTTWEALSMHVVESMERIRLVEQNPLVDKLCSLSPDAVGLAGLETLKRILDGTPVDSAVDILCFVHLIYSFYLVIHEKDAPTRGTKLFTQAVSYASRLREDRQAYLTIVDLLWKPSDMKHEEVVGIIRKTSTSSRTKSLKGQEPLTVCESPLDDSLVLVARFFLDELEYSALHESSRTEIQNSDLCIQHISEASLSLHENPSFNVAVQYLRQALVKEYADAPTFVEQVNELLTSRLTSSWPTPRQLELELMNIGKASLDPARYFDHFVPTVRSHVDLNFAIISDQHSMRLLYHKLGVSLIELIVRMSRAKDMQANEAAHSTLQSDTIDEFIQILTPSLDSFNLQKDSDFDANFFTFQSGNISDSSVTPGGPSTGPVPSTAATSPPSPEHASTNGSKMESDSCCGICGYRPEGDPRWFPGSMAKHKKLQHATTPPRIYRCPYPGCTSQYKNRPDNLRQHQIKKGHFVDGDEEVSRRPSKRKKIGT</sequence>
<feature type="compositionally biased region" description="Low complexity" evidence="1">
    <location>
        <begin position="364"/>
        <end position="384"/>
    </location>
</feature>
<feature type="region of interest" description="Disordered" evidence="1">
    <location>
        <begin position="352"/>
        <end position="385"/>
    </location>
</feature>
<dbReference type="EMBL" id="CABFOC020000035">
    <property type="protein sequence ID" value="CAH0048931.1"/>
    <property type="molecule type" value="Genomic_DNA"/>
</dbReference>
<keyword evidence="3" id="KW-1185">Reference proteome</keyword>
<protein>
    <submittedName>
        <fullName evidence="2">Uncharacterized protein</fullName>
    </submittedName>
</protein>
<feature type="compositionally biased region" description="Basic residues" evidence="1">
    <location>
        <begin position="1005"/>
        <end position="1014"/>
    </location>
</feature>
<feature type="region of interest" description="Disordered" evidence="1">
    <location>
        <begin position="991"/>
        <end position="1014"/>
    </location>
</feature>
<dbReference type="OrthoDB" id="5366163at2759"/>
<feature type="region of interest" description="Disordered" evidence="1">
    <location>
        <begin position="894"/>
        <end position="929"/>
    </location>
</feature>
<dbReference type="AlphaFoldDB" id="A0A9N9Z4Q8"/>